<organism evidence="1 2">
    <name type="scientific">Gimesia chilikensis</name>
    <dbReference type="NCBI Taxonomy" id="2605989"/>
    <lineage>
        <taxon>Bacteria</taxon>
        <taxon>Pseudomonadati</taxon>
        <taxon>Planctomycetota</taxon>
        <taxon>Planctomycetia</taxon>
        <taxon>Planctomycetales</taxon>
        <taxon>Planctomycetaceae</taxon>
        <taxon>Gimesia</taxon>
    </lineage>
</organism>
<proteinExistence type="predicted"/>
<dbReference type="EMBL" id="CP036347">
    <property type="protein sequence ID" value="QDU02355.1"/>
    <property type="molecule type" value="Genomic_DNA"/>
</dbReference>
<sequence length="138" mass="15215">MKLCRIINHYHALWGMAFTLLLIAGGCGRGADAPQLVSVTGKVLMNGDPVTAGAINFYPESTNAYTKDKPSSLLQTDGSFTMKTYPFGEGVPPGKYKVTLAPELASRLKKNNYAYPEKTPWEIEIKEKDVKNVLFDLE</sequence>
<dbReference type="AlphaFoldDB" id="A0A517WAT3"/>
<reference evidence="1 2" key="1">
    <citation type="submission" date="2019-02" db="EMBL/GenBank/DDBJ databases">
        <title>Deep-cultivation of Planctomycetes and their phenomic and genomic characterization uncovers novel biology.</title>
        <authorList>
            <person name="Wiegand S."/>
            <person name="Jogler M."/>
            <person name="Boedeker C."/>
            <person name="Pinto D."/>
            <person name="Vollmers J."/>
            <person name="Rivas-Marin E."/>
            <person name="Kohn T."/>
            <person name="Peeters S.H."/>
            <person name="Heuer A."/>
            <person name="Rast P."/>
            <person name="Oberbeckmann S."/>
            <person name="Bunk B."/>
            <person name="Jeske O."/>
            <person name="Meyerdierks A."/>
            <person name="Storesund J.E."/>
            <person name="Kallscheuer N."/>
            <person name="Luecker S."/>
            <person name="Lage O.M."/>
            <person name="Pohl T."/>
            <person name="Merkel B.J."/>
            <person name="Hornburger P."/>
            <person name="Mueller R.-W."/>
            <person name="Bruemmer F."/>
            <person name="Labrenz M."/>
            <person name="Spormann A.M."/>
            <person name="Op den Camp H."/>
            <person name="Overmann J."/>
            <person name="Amann R."/>
            <person name="Jetten M.S.M."/>
            <person name="Mascher T."/>
            <person name="Medema M.H."/>
            <person name="Devos D.P."/>
            <person name="Kaster A.-K."/>
            <person name="Ovreas L."/>
            <person name="Rohde M."/>
            <person name="Galperin M.Y."/>
            <person name="Jogler C."/>
        </authorList>
    </citation>
    <scope>NUCLEOTIDE SEQUENCE [LARGE SCALE GENOMIC DNA]</scope>
    <source>
        <strain evidence="1 2">V6</strain>
    </source>
</reference>
<dbReference type="RefSeq" id="WP_145039088.1">
    <property type="nucleotide sequence ID" value="NZ_CP036347.1"/>
</dbReference>
<accession>A0A517WAT3</accession>
<protein>
    <recommendedName>
        <fullName evidence="3">Carboxypeptidase regulatory-like domain-containing protein</fullName>
    </recommendedName>
</protein>
<gene>
    <name evidence="1" type="ORF">V6x_20570</name>
</gene>
<evidence type="ECO:0000313" key="2">
    <source>
        <dbReference type="Proteomes" id="UP000320722"/>
    </source>
</evidence>
<dbReference type="Proteomes" id="UP000320722">
    <property type="component" value="Chromosome"/>
</dbReference>
<evidence type="ECO:0008006" key="3">
    <source>
        <dbReference type="Google" id="ProtNLM"/>
    </source>
</evidence>
<name>A0A517WAT3_9PLAN</name>
<evidence type="ECO:0000313" key="1">
    <source>
        <dbReference type="EMBL" id="QDU02355.1"/>
    </source>
</evidence>
<dbReference type="PROSITE" id="PS51257">
    <property type="entry name" value="PROKAR_LIPOPROTEIN"/>
    <property type="match status" value="1"/>
</dbReference>